<feature type="transmembrane region" description="Helical" evidence="1">
    <location>
        <begin position="77"/>
        <end position="98"/>
    </location>
</feature>
<proteinExistence type="predicted"/>
<evidence type="ECO:0000256" key="1">
    <source>
        <dbReference type="SAM" id="Phobius"/>
    </source>
</evidence>
<dbReference type="AlphaFoldDB" id="A0AAD9A7Y8"/>
<gene>
    <name evidence="2" type="ORF">CCHR01_14247</name>
</gene>
<organism evidence="2 3">
    <name type="scientific">Colletotrichum chrysophilum</name>
    <dbReference type="NCBI Taxonomy" id="1836956"/>
    <lineage>
        <taxon>Eukaryota</taxon>
        <taxon>Fungi</taxon>
        <taxon>Dikarya</taxon>
        <taxon>Ascomycota</taxon>
        <taxon>Pezizomycotina</taxon>
        <taxon>Sordariomycetes</taxon>
        <taxon>Hypocreomycetidae</taxon>
        <taxon>Glomerellales</taxon>
        <taxon>Glomerellaceae</taxon>
        <taxon>Colletotrichum</taxon>
        <taxon>Colletotrichum gloeosporioides species complex</taxon>
    </lineage>
</organism>
<keyword evidence="1" id="KW-1133">Transmembrane helix</keyword>
<keyword evidence="3" id="KW-1185">Reference proteome</keyword>
<accession>A0AAD9A7Y8</accession>
<dbReference type="EMBL" id="JAQOWY010000375">
    <property type="protein sequence ID" value="KAK1843141.1"/>
    <property type="molecule type" value="Genomic_DNA"/>
</dbReference>
<comment type="caution">
    <text evidence="2">The sequence shown here is derived from an EMBL/GenBank/DDBJ whole genome shotgun (WGS) entry which is preliminary data.</text>
</comment>
<evidence type="ECO:0000313" key="3">
    <source>
        <dbReference type="Proteomes" id="UP001243330"/>
    </source>
</evidence>
<keyword evidence="1" id="KW-0472">Membrane</keyword>
<name>A0AAD9A7Y8_9PEZI</name>
<dbReference type="Proteomes" id="UP001243330">
    <property type="component" value="Unassembled WGS sequence"/>
</dbReference>
<protein>
    <submittedName>
        <fullName evidence="2">Uncharacterized protein</fullName>
    </submittedName>
</protein>
<keyword evidence="1" id="KW-0812">Transmembrane</keyword>
<sequence length="137" mass="15366">MDETTLTILADAGYDIYSWVFDIDPSRDCDKPLFRSIGERCFTIQTTYLQIPPRLGFFSPGPSRLQGMEACFVAKLASFYLIFYPFLGMMGLLGLLPYSFMRKAALLPPAMTVIAWILMCIVSGQGRQFVTVLPLTS</sequence>
<evidence type="ECO:0000313" key="2">
    <source>
        <dbReference type="EMBL" id="KAK1843141.1"/>
    </source>
</evidence>
<feature type="transmembrane region" description="Helical" evidence="1">
    <location>
        <begin position="105"/>
        <end position="124"/>
    </location>
</feature>
<reference evidence="2" key="1">
    <citation type="submission" date="2023-01" db="EMBL/GenBank/DDBJ databases">
        <title>Colletotrichum chrysophilum M932 genome sequence.</title>
        <authorList>
            <person name="Baroncelli R."/>
        </authorList>
    </citation>
    <scope>NUCLEOTIDE SEQUENCE</scope>
    <source>
        <strain evidence="2">M932</strain>
    </source>
</reference>